<keyword evidence="1" id="KW-0812">Transmembrane</keyword>
<reference evidence="2 3" key="1">
    <citation type="submission" date="2012-02" db="EMBL/GenBank/DDBJ databases">
        <title>Complete genome sequence of Phycisphaera mikurensis NBRC 102666.</title>
        <authorList>
            <person name="Ankai A."/>
            <person name="Hosoyama A."/>
            <person name="Terui Y."/>
            <person name="Sekine M."/>
            <person name="Fukai R."/>
            <person name="Kato Y."/>
            <person name="Nakamura S."/>
            <person name="Yamada-Narita S."/>
            <person name="Kawakoshi A."/>
            <person name="Fukunaga Y."/>
            <person name="Yamazaki S."/>
            <person name="Fujita N."/>
        </authorList>
    </citation>
    <scope>NUCLEOTIDE SEQUENCE [LARGE SCALE GENOMIC DNA]</scope>
    <source>
        <strain evidence="3">NBRC 102666 / KCTC 22515 / FYK2301M01</strain>
    </source>
</reference>
<dbReference type="eggNOG" id="COG1807">
    <property type="taxonomic scope" value="Bacteria"/>
</dbReference>
<evidence type="ECO:0000256" key="1">
    <source>
        <dbReference type="SAM" id="Phobius"/>
    </source>
</evidence>
<gene>
    <name evidence="2" type="ordered locus">PSMK_02640</name>
</gene>
<feature type="transmembrane region" description="Helical" evidence="1">
    <location>
        <begin position="132"/>
        <end position="150"/>
    </location>
</feature>
<name>I0IAY5_PHYMF</name>
<feature type="transmembrane region" description="Helical" evidence="1">
    <location>
        <begin position="295"/>
        <end position="314"/>
    </location>
</feature>
<evidence type="ECO:0000313" key="3">
    <source>
        <dbReference type="Proteomes" id="UP000007881"/>
    </source>
</evidence>
<dbReference type="HOGENOM" id="CLU_529812_0_0_0"/>
<feature type="transmembrane region" description="Helical" evidence="1">
    <location>
        <begin position="231"/>
        <end position="251"/>
    </location>
</feature>
<evidence type="ECO:0008006" key="4">
    <source>
        <dbReference type="Google" id="ProtNLM"/>
    </source>
</evidence>
<feature type="transmembrane region" description="Helical" evidence="1">
    <location>
        <begin position="343"/>
        <end position="360"/>
    </location>
</feature>
<dbReference type="EMBL" id="AP012338">
    <property type="protein sequence ID" value="BAM02423.1"/>
    <property type="molecule type" value="Genomic_DNA"/>
</dbReference>
<keyword evidence="1" id="KW-0472">Membrane</keyword>
<sequence length="514" mass="53535">MNAAGEPGGSSAAEAPCGPGAAPRVLAWADRNRRWLPPALALWFLAFSNGRWRPESDGAVALSVGRSIARGTGFTHPDGLDAPLSIGLPWIAAAGFRLLGPDSVLVPVLFVGACWAAGLAVCFLWIRRVAGRPVAVVVTGLLGVSEAWLSYGLAARADLPFAAGVLAVLLGWAWREASGGRPRRPVAGWLLVGGGLLGCAAFRSVWVVVAAAVALALAVELARARARGRLAALLLGAPAAAGLAWLASAAVRDDAGVLLGRLRGDPGRWLHRSLTRRLPELVTESLPEAVFALDVGPAATAAACVLLAAGLALAASRPLRPLWLILPALLVLQWSAYGVHDRYVLPILPLLLLGWWTLAARVDAAVHAAPPRAWKRPLRLAVPAALAAAIGMNAVALVEVLHEQRSPEPLRVYADGGVAPVAEAAAWLRANTPPAAVLLADNSTATTLAFLADRRAMSGRELEKAGVPPAAVLALEPLDDRARRAAAAAGLAAGEVRWRSGLDPRRAIRVMLRP</sequence>
<dbReference type="STRING" id="1142394.PSMK_02640"/>
<feature type="transmembrane region" description="Helical" evidence="1">
    <location>
        <begin position="321"/>
        <end position="337"/>
    </location>
</feature>
<dbReference type="RefSeq" id="WP_014435643.1">
    <property type="nucleotide sequence ID" value="NC_017080.1"/>
</dbReference>
<feature type="transmembrane region" description="Helical" evidence="1">
    <location>
        <begin position="104"/>
        <end position="126"/>
    </location>
</feature>
<dbReference type="Proteomes" id="UP000007881">
    <property type="component" value="Chromosome"/>
</dbReference>
<accession>I0IAY5</accession>
<feature type="transmembrane region" description="Helical" evidence="1">
    <location>
        <begin position="186"/>
        <end position="219"/>
    </location>
</feature>
<protein>
    <recommendedName>
        <fullName evidence="4">Glycosyltransferase RgtA/B/C/D-like domain-containing protein</fullName>
    </recommendedName>
</protein>
<feature type="transmembrane region" description="Helical" evidence="1">
    <location>
        <begin position="380"/>
        <end position="401"/>
    </location>
</feature>
<keyword evidence="1" id="KW-1133">Transmembrane helix</keyword>
<evidence type="ECO:0000313" key="2">
    <source>
        <dbReference type="EMBL" id="BAM02423.1"/>
    </source>
</evidence>
<proteinExistence type="predicted"/>
<dbReference type="AlphaFoldDB" id="I0IAY5"/>
<organism evidence="2 3">
    <name type="scientific">Phycisphaera mikurensis (strain NBRC 102666 / KCTC 22515 / FYK2301M01)</name>
    <dbReference type="NCBI Taxonomy" id="1142394"/>
    <lineage>
        <taxon>Bacteria</taxon>
        <taxon>Pseudomonadati</taxon>
        <taxon>Planctomycetota</taxon>
        <taxon>Phycisphaerae</taxon>
        <taxon>Phycisphaerales</taxon>
        <taxon>Phycisphaeraceae</taxon>
        <taxon>Phycisphaera</taxon>
    </lineage>
</organism>
<keyword evidence="3" id="KW-1185">Reference proteome</keyword>
<dbReference type="KEGG" id="phm:PSMK_02640"/>